<evidence type="ECO:0000256" key="1">
    <source>
        <dbReference type="ARBA" id="ARBA00010838"/>
    </source>
</evidence>
<dbReference type="Gene3D" id="3.20.20.80">
    <property type="entry name" value="Glycosidases"/>
    <property type="match status" value="1"/>
</dbReference>
<reference evidence="5" key="1">
    <citation type="submission" date="2021-07" db="EMBL/GenBank/DDBJ databases">
        <authorList>
            <person name="Catto M.A."/>
            <person name="Jacobson A."/>
            <person name="Kennedy G."/>
            <person name="Labadie P."/>
            <person name="Hunt B.G."/>
            <person name="Srinivasan R."/>
        </authorList>
    </citation>
    <scope>NUCLEOTIDE SEQUENCE</scope>
    <source>
        <strain evidence="5">PL_HMW_Pooled</strain>
        <tissue evidence="5">Head</tissue>
    </source>
</reference>
<dbReference type="GO" id="GO:0008422">
    <property type="term" value="F:beta-glucosidase activity"/>
    <property type="evidence" value="ECO:0007669"/>
    <property type="project" value="TreeGrafter"/>
</dbReference>
<evidence type="ECO:0000256" key="4">
    <source>
        <dbReference type="RuleBase" id="RU003690"/>
    </source>
</evidence>
<keyword evidence="6" id="KW-1185">Reference proteome</keyword>
<accession>A0AAE1H4K3</accession>
<evidence type="ECO:0000256" key="3">
    <source>
        <dbReference type="ARBA" id="ARBA00023295"/>
    </source>
</evidence>
<evidence type="ECO:0000256" key="2">
    <source>
        <dbReference type="ARBA" id="ARBA00022801"/>
    </source>
</evidence>
<sequence>TFALNPGKAESNLDYLVHLDKLSSLGVLDPHSIDIAADSYHRYKEDVQMAARLKLKVFRFSFSWPRILPTSNASEPNPLGVQHYHNLINEILFYNMTPLATLYHFDHPQSLETFNGWWGFEMVDKFAEYATFVINEYGSKYSLIEPLIVELCIRVTKGGSGGKGGTGGMPPSPSIGLEIAAWKGGKLPDNTHVKMWTTVNEPNVLCTFFRLLYKTAGLKKIEDMDHLVCQRHALLAHARAYRALEQSNHTGQMGLSLALIPAVPASTSAEDVYAANILNEMFAGILYHPVVYGDYSEVWAFK</sequence>
<dbReference type="SUPFAM" id="SSF51445">
    <property type="entry name" value="(Trans)glycosidases"/>
    <property type="match status" value="2"/>
</dbReference>
<keyword evidence="3" id="KW-0326">Glycosidase</keyword>
<comment type="similarity">
    <text evidence="1 4">Belongs to the glycosyl hydrolase 1 family.</text>
</comment>
<protein>
    <submittedName>
        <fullName evidence="5">Uncharacterized protein</fullName>
    </submittedName>
</protein>
<dbReference type="EMBL" id="JAHWGI010000324">
    <property type="protein sequence ID" value="KAK3913500.1"/>
    <property type="molecule type" value="Genomic_DNA"/>
</dbReference>
<dbReference type="PANTHER" id="PTHR10353">
    <property type="entry name" value="GLYCOSYL HYDROLASE"/>
    <property type="match status" value="1"/>
</dbReference>
<proteinExistence type="inferred from homology"/>
<reference evidence="5" key="2">
    <citation type="journal article" date="2023" name="BMC Genomics">
        <title>Pest status, molecular evolution, and epigenetic factors derived from the genome assembly of Frankliniella fusca, a thysanopteran phytovirus vector.</title>
        <authorList>
            <person name="Catto M.A."/>
            <person name="Labadie P.E."/>
            <person name="Jacobson A.L."/>
            <person name="Kennedy G.G."/>
            <person name="Srinivasan R."/>
            <person name="Hunt B.G."/>
        </authorList>
    </citation>
    <scope>NUCLEOTIDE SEQUENCE</scope>
    <source>
        <strain evidence="5">PL_HMW_Pooled</strain>
    </source>
</reference>
<dbReference type="Proteomes" id="UP001219518">
    <property type="component" value="Unassembled WGS sequence"/>
</dbReference>
<dbReference type="PANTHER" id="PTHR10353:SF36">
    <property type="entry name" value="LP05116P"/>
    <property type="match status" value="1"/>
</dbReference>
<gene>
    <name evidence="5" type="ORF">KUF71_022957</name>
</gene>
<dbReference type="GO" id="GO:0005975">
    <property type="term" value="P:carbohydrate metabolic process"/>
    <property type="evidence" value="ECO:0007669"/>
    <property type="project" value="InterPro"/>
</dbReference>
<name>A0AAE1H4K3_9NEOP</name>
<dbReference type="InterPro" id="IPR001360">
    <property type="entry name" value="Glyco_hydro_1"/>
</dbReference>
<dbReference type="AlphaFoldDB" id="A0AAE1H4K3"/>
<evidence type="ECO:0000313" key="6">
    <source>
        <dbReference type="Proteomes" id="UP001219518"/>
    </source>
</evidence>
<dbReference type="Pfam" id="PF00232">
    <property type="entry name" value="Glyco_hydro_1"/>
    <property type="match status" value="2"/>
</dbReference>
<evidence type="ECO:0000313" key="5">
    <source>
        <dbReference type="EMBL" id="KAK3913500.1"/>
    </source>
</evidence>
<comment type="caution">
    <text evidence="5">The sequence shown here is derived from an EMBL/GenBank/DDBJ whole genome shotgun (WGS) entry which is preliminary data.</text>
</comment>
<dbReference type="InterPro" id="IPR017853">
    <property type="entry name" value="GH"/>
</dbReference>
<keyword evidence="2" id="KW-0378">Hydrolase</keyword>
<organism evidence="5 6">
    <name type="scientific">Frankliniella fusca</name>
    <dbReference type="NCBI Taxonomy" id="407009"/>
    <lineage>
        <taxon>Eukaryota</taxon>
        <taxon>Metazoa</taxon>
        <taxon>Ecdysozoa</taxon>
        <taxon>Arthropoda</taxon>
        <taxon>Hexapoda</taxon>
        <taxon>Insecta</taxon>
        <taxon>Pterygota</taxon>
        <taxon>Neoptera</taxon>
        <taxon>Paraneoptera</taxon>
        <taxon>Thysanoptera</taxon>
        <taxon>Terebrantia</taxon>
        <taxon>Thripoidea</taxon>
        <taxon>Thripidae</taxon>
        <taxon>Frankliniella</taxon>
    </lineage>
</organism>
<feature type="non-terminal residue" evidence="5">
    <location>
        <position position="302"/>
    </location>
</feature>